<accession>A0ABV2CTI5</accession>
<evidence type="ECO:0000313" key="2">
    <source>
        <dbReference type="EMBL" id="MET1491221.1"/>
    </source>
</evidence>
<dbReference type="Proteomes" id="UP001548590">
    <property type="component" value="Unassembled WGS sequence"/>
</dbReference>
<gene>
    <name evidence="2" type="ORF">ABVT11_15385</name>
</gene>
<keyword evidence="3" id="KW-1185">Reference proteome</keyword>
<name>A0ABV2CTI5_9RHOO</name>
<reference evidence="2 3" key="1">
    <citation type="submission" date="2024-07" db="EMBL/GenBank/DDBJ databases">
        <title>Uliginosibacterium paludis KCTC:42655.</title>
        <authorList>
            <person name="Kim M.K."/>
        </authorList>
    </citation>
    <scope>NUCLEOTIDE SEQUENCE [LARGE SCALE GENOMIC DNA]</scope>
    <source>
        <strain evidence="2 3">KCTC 42655</strain>
    </source>
</reference>
<evidence type="ECO:0000256" key="1">
    <source>
        <dbReference type="SAM" id="MobiDB-lite"/>
    </source>
</evidence>
<proteinExistence type="predicted"/>
<dbReference type="Pfam" id="PF10636">
    <property type="entry name" value="hemP"/>
    <property type="match status" value="1"/>
</dbReference>
<dbReference type="Gene3D" id="2.10.70.10">
    <property type="entry name" value="Complement Module, domain 1"/>
    <property type="match status" value="1"/>
</dbReference>
<comment type="caution">
    <text evidence="2">The sequence shown here is derived from an EMBL/GenBank/DDBJ whole genome shotgun (WGS) entry which is preliminary data.</text>
</comment>
<dbReference type="InterPro" id="IPR019600">
    <property type="entry name" value="Hemin_uptake_protein_HemP"/>
</dbReference>
<protein>
    <submittedName>
        <fullName evidence="2">Hemin uptake protein HemP</fullName>
    </submittedName>
</protein>
<feature type="region of interest" description="Disordered" evidence="1">
    <location>
        <begin position="1"/>
        <end position="20"/>
    </location>
</feature>
<sequence>MSTALSSPVQAAPTLSRPASAPLAISEALVSSRALLGSASTLIIEHMGMHYTLRATRNGKLILTK</sequence>
<organism evidence="2 3">
    <name type="scientific">Uliginosibacterium paludis</name>
    <dbReference type="NCBI Taxonomy" id="1615952"/>
    <lineage>
        <taxon>Bacteria</taxon>
        <taxon>Pseudomonadati</taxon>
        <taxon>Pseudomonadota</taxon>
        <taxon>Betaproteobacteria</taxon>
        <taxon>Rhodocyclales</taxon>
        <taxon>Zoogloeaceae</taxon>
        <taxon>Uliginosibacterium</taxon>
    </lineage>
</organism>
<evidence type="ECO:0000313" key="3">
    <source>
        <dbReference type="Proteomes" id="UP001548590"/>
    </source>
</evidence>
<dbReference type="EMBL" id="JBEWLZ010000010">
    <property type="protein sequence ID" value="MET1491221.1"/>
    <property type="molecule type" value="Genomic_DNA"/>
</dbReference>
<dbReference type="RefSeq" id="WP_345929695.1">
    <property type="nucleotide sequence ID" value="NZ_JBDIVF010000011.1"/>
</dbReference>